<comment type="caution">
    <text evidence="3">The sequence shown here is derived from an EMBL/GenBank/DDBJ whole genome shotgun (WGS) entry which is preliminary data.</text>
</comment>
<proteinExistence type="predicted"/>
<protein>
    <recommendedName>
        <fullName evidence="6">Secreted protein</fullName>
    </recommendedName>
</protein>
<evidence type="ECO:0000313" key="3">
    <source>
        <dbReference type="EMBL" id="CAE8631098.1"/>
    </source>
</evidence>
<evidence type="ECO:0000313" key="5">
    <source>
        <dbReference type="Proteomes" id="UP000654075"/>
    </source>
</evidence>
<organism evidence="3 5">
    <name type="scientific">Polarella glacialis</name>
    <name type="common">Dinoflagellate</name>
    <dbReference type="NCBI Taxonomy" id="89957"/>
    <lineage>
        <taxon>Eukaryota</taxon>
        <taxon>Sar</taxon>
        <taxon>Alveolata</taxon>
        <taxon>Dinophyceae</taxon>
        <taxon>Suessiales</taxon>
        <taxon>Suessiaceae</taxon>
        <taxon>Polarella</taxon>
    </lineage>
</organism>
<dbReference type="EMBL" id="CAJNNW010034084">
    <property type="protein sequence ID" value="CAE8721541.1"/>
    <property type="molecule type" value="Genomic_DNA"/>
</dbReference>
<dbReference type="AlphaFoldDB" id="A0A813H0F3"/>
<sequence length="172" mass="18492">MMRQSEGAEVSRQRGEGPESTLLLLLLLLYATVTYSSASGDSGLGDSGRRLTAAASPNQRRLAGHPSNYFATFGAATTATHWAEHKTKMEKLTPNIGAKPPKKFKPGSKKLKNKQVTLLNQPKPHSHGKNPTEHGCVTPLDPALQHVVQSCLRRNVGEKCEGAGLANSREQG</sequence>
<dbReference type="EMBL" id="CAJNNV010030037">
    <property type="protein sequence ID" value="CAE8631098.1"/>
    <property type="molecule type" value="Genomic_DNA"/>
</dbReference>
<gene>
    <name evidence="3" type="ORF">PGLA1383_LOCUS47237</name>
    <name evidence="4" type="ORF">PGLA2088_LOCUS41995</name>
</gene>
<feature type="region of interest" description="Disordered" evidence="1">
    <location>
        <begin position="40"/>
        <end position="64"/>
    </location>
</feature>
<evidence type="ECO:0008006" key="6">
    <source>
        <dbReference type="Google" id="ProtNLM"/>
    </source>
</evidence>
<dbReference type="Proteomes" id="UP000626109">
    <property type="component" value="Unassembled WGS sequence"/>
</dbReference>
<dbReference type="Proteomes" id="UP000654075">
    <property type="component" value="Unassembled WGS sequence"/>
</dbReference>
<keyword evidence="5" id="KW-1185">Reference proteome</keyword>
<reference evidence="3" key="1">
    <citation type="submission" date="2021-02" db="EMBL/GenBank/DDBJ databases">
        <authorList>
            <person name="Dougan E. K."/>
            <person name="Rhodes N."/>
            <person name="Thang M."/>
            <person name="Chan C."/>
        </authorList>
    </citation>
    <scope>NUCLEOTIDE SEQUENCE</scope>
</reference>
<evidence type="ECO:0000313" key="4">
    <source>
        <dbReference type="EMBL" id="CAE8721541.1"/>
    </source>
</evidence>
<evidence type="ECO:0000256" key="1">
    <source>
        <dbReference type="SAM" id="MobiDB-lite"/>
    </source>
</evidence>
<feature type="chain" id="PRO_5036222026" description="Secreted protein" evidence="2">
    <location>
        <begin position="39"/>
        <end position="172"/>
    </location>
</feature>
<name>A0A813H0F3_POLGL</name>
<feature type="compositionally biased region" description="Basic residues" evidence="1">
    <location>
        <begin position="100"/>
        <end position="113"/>
    </location>
</feature>
<accession>A0A813H0F3</accession>
<feature type="signal peptide" evidence="2">
    <location>
        <begin position="1"/>
        <end position="38"/>
    </location>
</feature>
<feature type="region of interest" description="Disordered" evidence="1">
    <location>
        <begin position="89"/>
        <end position="113"/>
    </location>
</feature>
<evidence type="ECO:0000256" key="2">
    <source>
        <dbReference type="SAM" id="SignalP"/>
    </source>
</evidence>
<keyword evidence="2" id="KW-0732">Signal</keyword>